<gene>
    <name evidence="2" type="ORF">MBESOW_P1233</name>
</gene>
<evidence type="ECO:0000313" key="2">
    <source>
        <dbReference type="EMBL" id="GBH29980.1"/>
    </source>
</evidence>
<accession>A0A401J025</accession>
<evidence type="ECO:0000313" key="3">
    <source>
        <dbReference type="Proteomes" id="UP000290975"/>
    </source>
</evidence>
<comment type="caution">
    <text evidence="2">The sequence shown here is derived from an EMBL/GenBank/DDBJ whole genome shotgun (WGS) entry which is preliminary data.</text>
</comment>
<dbReference type="InterPro" id="IPR036913">
    <property type="entry name" value="YegP-like_sf"/>
</dbReference>
<dbReference type="InterPro" id="IPR010879">
    <property type="entry name" value="DUF1508"/>
</dbReference>
<dbReference type="EMBL" id="BBQY01000004">
    <property type="protein sequence ID" value="GBH29980.1"/>
    <property type="molecule type" value="Genomic_DNA"/>
</dbReference>
<dbReference type="Gene3D" id="3.30.160.160">
    <property type="entry name" value="YegP-like"/>
    <property type="match status" value="1"/>
</dbReference>
<sequence length="55" mass="6063">MFEILKASTGYFWRLKANNGETLCHSEVYTTKQSAQNGIAAVKQVAPGAPVYDRT</sequence>
<feature type="domain" description="DUF1508" evidence="1">
    <location>
        <begin position="10"/>
        <end position="53"/>
    </location>
</feature>
<dbReference type="Pfam" id="PF07411">
    <property type="entry name" value="DUF1508"/>
    <property type="match status" value="1"/>
</dbReference>
<organism evidence="2 3">
    <name type="scientific">Sphingobium xenophagum</name>
    <dbReference type="NCBI Taxonomy" id="121428"/>
    <lineage>
        <taxon>Bacteria</taxon>
        <taxon>Pseudomonadati</taxon>
        <taxon>Pseudomonadota</taxon>
        <taxon>Alphaproteobacteria</taxon>
        <taxon>Sphingomonadales</taxon>
        <taxon>Sphingomonadaceae</taxon>
        <taxon>Sphingobium</taxon>
    </lineage>
</organism>
<name>A0A401J025_SPHXE</name>
<dbReference type="AlphaFoldDB" id="A0A401J025"/>
<dbReference type="RefSeq" id="WP_130752363.1">
    <property type="nucleotide sequence ID" value="NZ_BBQY01000004.1"/>
</dbReference>
<dbReference type="SUPFAM" id="SSF160113">
    <property type="entry name" value="YegP-like"/>
    <property type="match status" value="1"/>
</dbReference>
<proteinExistence type="predicted"/>
<protein>
    <recommendedName>
        <fullName evidence="1">DUF1508 domain-containing protein</fullName>
    </recommendedName>
</protein>
<dbReference type="Proteomes" id="UP000290975">
    <property type="component" value="Unassembled WGS sequence"/>
</dbReference>
<evidence type="ECO:0000259" key="1">
    <source>
        <dbReference type="Pfam" id="PF07411"/>
    </source>
</evidence>
<keyword evidence="3" id="KW-1185">Reference proteome</keyword>
<reference evidence="2 3" key="1">
    <citation type="submission" date="2014-12" db="EMBL/GenBank/DDBJ databases">
        <title>Whole genome sequencing of Sphingobium xenophagum OW59.</title>
        <authorList>
            <person name="Ohta Y."/>
            <person name="Nishi S."/>
            <person name="Hatada Y."/>
        </authorList>
    </citation>
    <scope>NUCLEOTIDE SEQUENCE [LARGE SCALE GENOMIC DNA]</scope>
    <source>
        <strain evidence="2 3">OW59</strain>
    </source>
</reference>